<dbReference type="EMBL" id="KY774314">
    <property type="protein sequence ID" value="ART30863.1"/>
    <property type="molecule type" value="Genomic_DNA"/>
</dbReference>
<keyword evidence="1" id="KW-0496">Mitochondrion</keyword>
<dbReference type="AlphaFoldDB" id="A0A1Y0B0D9"/>
<geneLocation type="mitochondrion" evidence="1"/>
<organism evidence="1">
    <name type="scientific">Utricularia reniformis</name>
    <dbReference type="NCBI Taxonomy" id="192314"/>
    <lineage>
        <taxon>Eukaryota</taxon>
        <taxon>Viridiplantae</taxon>
        <taxon>Streptophyta</taxon>
        <taxon>Embryophyta</taxon>
        <taxon>Tracheophyta</taxon>
        <taxon>Spermatophyta</taxon>
        <taxon>Magnoliopsida</taxon>
        <taxon>eudicotyledons</taxon>
        <taxon>Gunneridae</taxon>
        <taxon>Pentapetalae</taxon>
        <taxon>asterids</taxon>
        <taxon>lamiids</taxon>
        <taxon>Lamiales</taxon>
        <taxon>Lentibulariaceae</taxon>
        <taxon>Utricularia</taxon>
    </lineage>
</organism>
<proteinExistence type="predicted"/>
<sequence>MVNLPRAIVIVILLFNDFDHFRSEYFGASEDSIVFREFRF</sequence>
<gene>
    <name evidence="1" type="ORF">AEK19_MT0608</name>
</gene>
<evidence type="ECO:0000313" key="1">
    <source>
        <dbReference type="EMBL" id="ART30863.1"/>
    </source>
</evidence>
<name>A0A1Y0B0D9_9LAMI</name>
<accession>A0A1Y0B0D9</accession>
<protein>
    <submittedName>
        <fullName evidence="1">Uncharacterized protein</fullName>
    </submittedName>
</protein>
<reference evidence="1" key="1">
    <citation type="submission" date="2017-03" db="EMBL/GenBank/DDBJ databases">
        <title>The mitochondrial genome of the carnivorous plant Utricularia reniformis (Lentibulariaceae): structure, comparative analysis and evolutionary landmarks.</title>
        <authorList>
            <person name="Silva S.R."/>
            <person name="Alvarenga D.O."/>
            <person name="Michael T.P."/>
            <person name="Miranda V.F.O."/>
            <person name="Varani A.M."/>
        </authorList>
    </citation>
    <scope>NUCLEOTIDE SEQUENCE</scope>
</reference>